<name>A0A6J6NA86_9ZZZZ</name>
<proteinExistence type="predicted"/>
<sequence>MIDPQFPSRSRDAIKKGIELTVGKFDSIFKGRKPIYAILSTSLDFELAQYKKYQLMQRNFEAETQSNPIMGQWRTDQYMQIESGTKDFGSGGTMPLYDGVMEPAGYYMYFRMHPANQDATSILMGAHETGHLLHWQMNSDFPQTQPAWWIEGQAQMIGESVAAQAGTFAEFENFLKSQTRPDYGGGFFSGTTKLAELEGDSVTRSQFNCALCGTRLVYSRGKVAIHLLVGKYGIDKVMAFTATLSRTNRWWQSFEKTFGVSVEDFYAECDSYAQWFADYFSPGWRKSQF</sequence>
<protein>
    <submittedName>
        <fullName evidence="1">Unannotated protein</fullName>
    </submittedName>
</protein>
<dbReference type="EMBL" id="CAEZXB010000030">
    <property type="protein sequence ID" value="CAB4683046.1"/>
    <property type="molecule type" value="Genomic_DNA"/>
</dbReference>
<evidence type="ECO:0000313" key="1">
    <source>
        <dbReference type="EMBL" id="CAB4683046.1"/>
    </source>
</evidence>
<organism evidence="1">
    <name type="scientific">freshwater metagenome</name>
    <dbReference type="NCBI Taxonomy" id="449393"/>
    <lineage>
        <taxon>unclassified sequences</taxon>
        <taxon>metagenomes</taxon>
        <taxon>ecological metagenomes</taxon>
    </lineage>
</organism>
<dbReference type="AlphaFoldDB" id="A0A6J6NA86"/>
<accession>A0A6J6NA86</accession>
<reference evidence="1" key="1">
    <citation type="submission" date="2020-05" db="EMBL/GenBank/DDBJ databases">
        <authorList>
            <person name="Chiriac C."/>
            <person name="Salcher M."/>
            <person name="Ghai R."/>
            <person name="Kavagutti S V."/>
        </authorList>
    </citation>
    <scope>NUCLEOTIDE SEQUENCE</scope>
</reference>
<gene>
    <name evidence="1" type="ORF">UFOPK2342_01301</name>
</gene>